<evidence type="ECO:0000313" key="5">
    <source>
        <dbReference type="EMBL" id="QHU11616.1"/>
    </source>
</evidence>
<dbReference type="GO" id="GO:0061630">
    <property type="term" value="F:ubiquitin protein ligase activity"/>
    <property type="evidence" value="ECO:0007669"/>
    <property type="project" value="TreeGrafter"/>
</dbReference>
<keyword evidence="3" id="KW-0862">Zinc</keyword>
<dbReference type="GO" id="GO:0043066">
    <property type="term" value="P:negative regulation of apoptotic process"/>
    <property type="evidence" value="ECO:0007669"/>
    <property type="project" value="TreeGrafter"/>
</dbReference>
<name>A0A6C0K3F9_9ZZZZ</name>
<feature type="region of interest" description="Disordered" evidence="4">
    <location>
        <begin position="292"/>
        <end position="311"/>
    </location>
</feature>
<dbReference type="GO" id="GO:0010468">
    <property type="term" value="P:regulation of gene expression"/>
    <property type="evidence" value="ECO:0007669"/>
    <property type="project" value="TreeGrafter"/>
</dbReference>
<evidence type="ECO:0000256" key="4">
    <source>
        <dbReference type="SAM" id="MobiDB-lite"/>
    </source>
</evidence>
<reference evidence="5" key="1">
    <citation type="journal article" date="2020" name="Nature">
        <title>Giant virus diversity and host interactions through global metagenomics.</title>
        <authorList>
            <person name="Schulz F."/>
            <person name="Roux S."/>
            <person name="Paez-Espino D."/>
            <person name="Jungbluth S."/>
            <person name="Walsh D.A."/>
            <person name="Denef V.J."/>
            <person name="McMahon K.D."/>
            <person name="Konstantinidis K.T."/>
            <person name="Eloe-Fadrosh E.A."/>
            <person name="Kyrpides N.C."/>
            <person name="Woyke T."/>
        </authorList>
    </citation>
    <scope>NUCLEOTIDE SEQUENCE</scope>
    <source>
        <strain evidence="5">GVMAG-S-1101169-75</strain>
    </source>
</reference>
<evidence type="ECO:0000256" key="1">
    <source>
        <dbReference type="ARBA" id="ARBA00022723"/>
    </source>
</evidence>
<dbReference type="AlphaFoldDB" id="A0A6C0K3F9"/>
<dbReference type="EMBL" id="MN740787">
    <property type="protein sequence ID" value="QHU11616.1"/>
    <property type="molecule type" value="Genomic_DNA"/>
</dbReference>
<dbReference type="GO" id="GO:0008270">
    <property type="term" value="F:zinc ion binding"/>
    <property type="evidence" value="ECO:0007669"/>
    <property type="project" value="UniProtKB-KW"/>
</dbReference>
<proteinExistence type="predicted"/>
<protein>
    <recommendedName>
        <fullName evidence="6">RING-type domain-containing protein</fullName>
    </recommendedName>
</protein>
<dbReference type="Gene3D" id="3.30.40.10">
    <property type="entry name" value="Zinc/RING finger domain, C3HC4 (zinc finger)"/>
    <property type="match status" value="1"/>
</dbReference>
<evidence type="ECO:0000256" key="3">
    <source>
        <dbReference type="ARBA" id="ARBA00022833"/>
    </source>
</evidence>
<dbReference type="Pfam" id="PF13920">
    <property type="entry name" value="zf-C3HC4_3"/>
    <property type="match status" value="1"/>
</dbReference>
<evidence type="ECO:0000256" key="2">
    <source>
        <dbReference type="ARBA" id="ARBA00022771"/>
    </source>
</evidence>
<dbReference type="PANTHER" id="PTHR46858:SF5">
    <property type="entry name" value="E3 UBIQUITIN-PROTEIN LIGASE APD1-RELATED"/>
    <property type="match status" value="1"/>
</dbReference>
<organism evidence="5">
    <name type="scientific">viral metagenome</name>
    <dbReference type="NCBI Taxonomy" id="1070528"/>
    <lineage>
        <taxon>unclassified sequences</taxon>
        <taxon>metagenomes</taxon>
        <taxon>organismal metagenomes</taxon>
    </lineage>
</organism>
<dbReference type="GO" id="GO:0016567">
    <property type="term" value="P:protein ubiquitination"/>
    <property type="evidence" value="ECO:0007669"/>
    <property type="project" value="TreeGrafter"/>
</dbReference>
<keyword evidence="2" id="KW-0863">Zinc-finger</keyword>
<sequence>MENFVIIPSNITHPSGMTKGLLCENISLLYIHPSSKIRARRISPLFAYSEELGYLKTFNEMLKRPDLLEEDVKTAFEFEIEICDKTGCHASLYPDARSGYAYTLPYKSKAIIIGKCGDYYQLQTGGWTTKFFQQYYPVRQNKRLFRFIPMKEPIQVMVTHSEGTMCALEKKQETKWLPSGSLICVHRKGFVQDKMVFFSKEGWISREDVQPVGKEIAEPPSSVVTKTIHNLCVICAHKAVNCSFIHGDFAHSFCCYDCSQKIAATSTTCPICRLRVEKIVLNFTQEFPSGVELEEEKEKKTEPSIPPLPQS</sequence>
<dbReference type="InterPro" id="IPR013083">
    <property type="entry name" value="Znf_RING/FYVE/PHD"/>
</dbReference>
<dbReference type="PANTHER" id="PTHR46858">
    <property type="entry name" value="OS05G0521000 PROTEIN"/>
    <property type="match status" value="1"/>
</dbReference>
<accession>A0A6C0K3F9</accession>
<keyword evidence="1" id="KW-0479">Metal-binding</keyword>
<evidence type="ECO:0008006" key="6">
    <source>
        <dbReference type="Google" id="ProtNLM"/>
    </source>
</evidence>